<dbReference type="InterPro" id="IPR001841">
    <property type="entry name" value="Znf_RING"/>
</dbReference>
<feature type="domain" description="RING-type" evidence="2">
    <location>
        <begin position="38"/>
        <end position="75"/>
    </location>
</feature>
<evidence type="ECO:0000313" key="3">
    <source>
        <dbReference type="EMBL" id="KAK8897158.1"/>
    </source>
</evidence>
<keyword evidence="1" id="KW-0479">Metal-binding</keyword>
<proteinExistence type="predicted"/>
<evidence type="ECO:0000313" key="4">
    <source>
        <dbReference type="Proteomes" id="UP001470230"/>
    </source>
</evidence>
<sequence length="88" mass="9798">MSASNPIYISSETENSDSSNDAVFIGVNPNPTRRPGYCKICESNLMDLMFFPCHHASICQECFEKLPDPKKCPCCGAVITKRVVFYLS</sequence>
<evidence type="ECO:0000256" key="1">
    <source>
        <dbReference type="PROSITE-ProRule" id="PRU00175"/>
    </source>
</evidence>
<organism evidence="3 4">
    <name type="scientific">Tritrichomonas musculus</name>
    <dbReference type="NCBI Taxonomy" id="1915356"/>
    <lineage>
        <taxon>Eukaryota</taxon>
        <taxon>Metamonada</taxon>
        <taxon>Parabasalia</taxon>
        <taxon>Tritrichomonadida</taxon>
        <taxon>Tritrichomonadidae</taxon>
        <taxon>Tritrichomonas</taxon>
    </lineage>
</organism>
<dbReference type="InterPro" id="IPR013083">
    <property type="entry name" value="Znf_RING/FYVE/PHD"/>
</dbReference>
<gene>
    <name evidence="3" type="ORF">M9Y10_015092</name>
</gene>
<evidence type="ECO:0000259" key="2">
    <source>
        <dbReference type="PROSITE" id="PS50089"/>
    </source>
</evidence>
<protein>
    <submittedName>
        <fullName evidence="3">Mitochondrial E3 ubiquitin protein ligase 1</fullName>
    </submittedName>
</protein>
<reference evidence="3 4" key="1">
    <citation type="submission" date="2024-04" db="EMBL/GenBank/DDBJ databases">
        <title>Tritrichomonas musculus Genome.</title>
        <authorList>
            <person name="Alves-Ferreira E."/>
            <person name="Grigg M."/>
            <person name="Lorenzi H."/>
            <person name="Galac M."/>
        </authorList>
    </citation>
    <scope>NUCLEOTIDE SEQUENCE [LARGE SCALE GENOMIC DNA]</scope>
    <source>
        <strain evidence="3 4">EAF2021</strain>
    </source>
</reference>
<dbReference type="EMBL" id="JAPFFF010000002">
    <property type="protein sequence ID" value="KAK8897158.1"/>
    <property type="molecule type" value="Genomic_DNA"/>
</dbReference>
<keyword evidence="1" id="KW-0863">Zinc-finger</keyword>
<dbReference type="Gene3D" id="3.30.40.10">
    <property type="entry name" value="Zinc/RING finger domain, C3HC4 (zinc finger)"/>
    <property type="match status" value="1"/>
</dbReference>
<dbReference type="Pfam" id="PF13920">
    <property type="entry name" value="zf-C3HC4_3"/>
    <property type="match status" value="1"/>
</dbReference>
<accession>A0ABR2L1D1</accession>
<comment type="caution">
    <text evidence="3">The sequence shown here is derived from an EMBL/GenBank/DDBJ whole genome shotgun (WGS) entry which is preliminary data.</text>
</comment>
<name>A0ABR2L1D1_9EUKA</name>
<keyword evidence="4" id="KW-1185">Reference proteome</keyword>
<keyword evidence="1" id="KW-0862">Zinc</keyword>
<dbReference type="SUPFAM" id="SSF57850">
    <property type="entry name" value="RING/U-box"/>
    <property type="match status" value="1"/>
</dbReference>
<dbReference type="Proteomes" id="UP001470230">
    <property type="component" value="Unassembled WGS sequence"/>
</dbReference>
<dbReference type="PROSITE" id="PS50089">
    <property type="entry name" value="ZF_RING_2"/>
    <property type="match status" value="1"/>
</dbReference>